<keyword evidence="5" id="KW-0539">Nucleus</keyword>
<evidence type="ECO:0000256" key="7">
    <source>
        <dbReference type="SAM" id="MobiDB-lite"/>
    </source>
</evidence>
<evidence type="ECO:0000256" key="5">
    <source>
        <dbReference type="ARBA" id="ARBA00023242"/>
    </source>
</evidence>
<comment type="caution">
    <text evidence="9">The sequence shown here is derived from an EMBL/GenBank/DDBJ whole genome shotgun (WGS) entry which is preliminary data.</text>
</comment>
<dbReference type="AlphaFoldDB" id="A0A9W7C8X7"/>
<dbReference type="PROSITE" id="PS50082">
    <property type="entry name" value="WD_REPEATS_2"/>
    <property type="match status" value="1"/>
</dbReference>
<feature type="domain" description="U3 small nucleolar RNA-associated protein 15 C-terminal" evidence="8">
    <location>
        <begin position="371"/>
        <end position="504"/>
    </location>
</feature>
<dbReference type="PANTHER" id="PTHR19924">
    <property type="entry name" value="UTP15 U3 SMALL NUCLEOLAR RNA-ASSOCIATED PROTEIN 15 FAMILY MEMBER"/>
    <property type="match status" value="1"/>
</dbReference>
<dbReference type="GO" id="GO:0005730">
    <property type="term" value="C:nucleolus"/>
    <property type="evidence" value="ECO:0007669"/>
    <property type="project" value="UniProtKB-SubCell"/>
</dbReference>
<sequence length="517" mass="56679">MSYTPALSVLPQSHSRSNIIDEEPESGFWKGYKEPLYLNLISNATPTSTSFNPTSPSILCLTGGPRLTFYSLPPPSSPSSFTSKFVSSSSPVWCHAFRSDGKLLAYGGDSGTFRIISTDKNTYTTLRTFDSQSIKGYVRCTTFLPSGDVVIAGADDGKLRVYDIKKGSLLQTITVSNDSIRSCCSKILKNNAIICTGSYDGKIKFYNVESGEGMGEVDCVEGVECMVMINSETLASGSGRSLKIWALELNTATNTITARLLHSSSNHPKSITSLTYASTLTPPRLLSTCASGHIKVHSTTSYKVIHGMKYPNPITTLTCSPTRLIVCTSPGTISVKTRSNPSNNLSQQPKKRSPLHGTYSHFVRGKNSSASFDDFIVQTETKKKLTKYDIAIKGFKYSQALKIALESRDPGVVVSVLKTLEIRSGLRQSLIGLKEDEVMDIMNFLTRYLPVPSYTSILTVVCNILTDVYKGERGLEDGFVRLREVVKEEIGVRGKLSRLMGMVDGAVRKRKLMEMED</sequence>
<dbReference type="InterPro" id="IPR001680">
    <property type="entry name" value="WD40_rpt"/>
</dbReference>
<evidence type="ECO:0000259" key="8">
    <source>
        <dbReference type="Pfam" id="PF09384"/>
    </source>
</evidence>
<dbReference type="SMART" id="SM00320">
    <property type="entry name" value="WD40"/>
    <property type="match status" value="5"/>
</dbReference>
<evidence type="ECO:0000256" key="1">
    <source>
        <dbReference type="ARBA" id="ARBA00004604"/>
    </source>
</evidence>
<dbReference type="InterPro" id="IPR018983">
    <property type="entry name" value="U3_snoRNA-assocProt_15_C"/>
</dbReference>
<feature type="repeat" description="WD" evidence="6">
    <location>
        <begin position="131"/>
        <end position="172"/>
    </location>
</feature>
<comment type="subcellular location">
    <subcellularLocation>
        <location evidence="1">Nucleus</location>
        <location evidence="1">Nucleolus</location>
    </subcellularLocation>
</comment>
<proteinExistence type="predicted"/>
<evidence type="ECO:0000256" key="4">
    <source>
        <dbReference type="ARBA" id="ARBA00022737"/>
    </source>
</evidence>
<dbReference type="InterPro" id="IPR036322">
    <property type="entry name" value="WD40_repeat_dom_sf"/>
</dbReference>
<dbReference type="InterPro" id="IPR018391">
    <property type="entry name" value="PQQ_b-propeller_rpt"/>
</dbReference>
<dbReference type="GO" id="GO:0006364">
    <property type="term" value="P:rRNA processing"/>
    <property type="evidence" value="ECO:0007669"/>
    <property type="project" value="UniProtKB-KW"/>
</dbReference>
<reference evidence="10" key="1">
    <citation type="journal article" date="2023" name="Commun. Biol.">
        <title>Genome analysis of Parmales, the sister group of diatoms, reveals the evolutionary specialization of diatoms from phago-mixotrophs to photoautotrophs.</title>
        <authorList>
            <person name="Ban H."/>
            <person name="Sato S."/>
            <person name="Yoshikawa S."/>
            <person name="Yamada K."/>
            <person name="Nakamura Y."/>
            <person name="Ichinomiya M."/>
            <person name="Sato N."/>
            <person name="Blanc-Mathieu R."/>
            <person name="Endo H."/>
            <person name="Kuwata A."/>
            <person name="Ogata H."/>
        </authorList>
    </citation>
    <scope>NUCLEOTIDE SEQUENCE [LARGE SCALE GENOMIC DNA]</scope>
    <source>
        <strain evidence="10">NIES 3699</strain>
    </source>
</reference>
<dbReference type="PANTHER" id="PTHR19924:SF26">
    <property type="entry name" value="U3 SMALL NUCLEOLAR RNA-ASSOCIATED PROTEIN 15 HOMOLOG"/>
    <property type="match status" value="1"/>
</dbReference>
<keyword evidence="10" id="KW-1185">Reference proteome</keyword>
<dbReference type="EMBL" id="BRXX01000265">
    <property type="protein sequence ID" value="GMI01350.1"/>
    <property type="molecule type" value="Genomic_DNA"/>
</dbReference>
<keyword evidence="3 6" id="KW-0853">WD repeat</keyword>
<feature type="compositionally biased region" description="Polar residues" evidence="7">
    <location>
        <begin position="336"/>
        <end position="348"/>
    </location>
</feature>
<name>A0A9W7C8X7_9STRA</name>
<evidence type="ECO:0000256" key="6">
    <source>
        <dbReference type="PROSITE-ProRule" id="PRU00221"/>
    </source>
</evidence>
<keyword evidence="4" id="KW-0677">Repeat</keyword>
<evidence type="ECO:0000313" key="10">
    <source>
        <dbReference type="Proteomes" id="UP001165160"/>
    </source>
</evidence>
<dbReference type="Pfam" id="PF09384">
    <property type="entry name" value="UTP15_C"/>
    <property type="match status" value="1"/>
</dbReference>
<dbReference type="SMART" id="SM00564">
    <property type="entry name" value="PQQ"/>
    <property type="match status" value="2"/>
</dbReference>
<gene>
    <name evidence="9" type="ORF">TrVE_jg13032</name>
</gene>
<dbReference type="Pfam" id="PF00400">
    <property type="entry name" value="WD40"/>
    <property type="match status" value="3"/>
</dbReference>
<evidence type="ECO:0000313" key="9">
    <source>
        <dbReference type="EMBL" id="GMI01350.1"/>
    </source>
</evidence>
<evidence type="ECO:0000256" key="3">
    <source>
        <dbReference type="ARBA" id="ARBA00022574"/>
    </source>
</evidence>
<dbReference type="SUPFAM" id="SSF50978">
    <property type="entry name" value="WD40 repeat-like"/>
    <property type="match status" value="1"/>
</dbReference>
<dbReference type="Proteomes" id="UP001165160">
    <property type="component" value="Unassembled WGS sequence"/>
</dbReference>
<organism evidence="9 10">
    <name type="scientific">Triparma verrucosa</name>
    <dbReference type="NCBI Taxonomy" id="1606542"/>
    <lineage>
        <taxon>Eukaryota</taxon>
        <taxon>Sar</taxon>
        <taxon>Stramenopiles</taxon>
        <taxon>Ochrophyta</taxon>
        <taxon>Bolidophyceae</taxon>
        <taxon>Parmales</taxon>
        <taxon>Triparmaceae</taxon>
        <taxon>Triparma</taxon>
    </lineage>
</organism>
<feature type="region of interest" description="Disordered" evidence="7">
    <location>
        <begin position="336"/>
        <end position="358"/>
    </location>
</feature>
<dbReference type="GO" id="GO:0045943">
    <property type="term" value="P:positive regulation of transcription by RNA polymerase I"/>
    <property type="evidence" value="ECO:0007669"/>
    <property type="project" value="TreeGrafter"/>
</dbReference>
<keyword evidence="2" id="KW-0698">rRNA processing</keyword>
<dbReference type="InterPro" id="IPR015943">
    <property type="entry name" value="WD40/YVTN_repeat-like_dom_sf"/>
</dbReference>
<accession>A0A9W7C8X7</accession>
<evidence type="ECO:0000256" key="2">
    <source>
        <dbReference type="ARBA" id="ARBA00022552"/>
    </source>
</evidence>
<protein>
    <recommendedName>
        <fullName evidence="8">U3 small nucleolar RNA-associated protein 15 C-terminal domain-containing protein</fullName>
    </recommendedName>
</protein>
<dbReference type="Gene3D" id="2.130.10.10">
    <property type="entry name" value="YVTN repeat-like/Quinoprotein amine dehydrogenase"/>
    <property type="match status" value="2"/>
</dbReference>